<dbReference type="Pfam" id="PF00155">
    <property type="entry name" value="Aminotran_1_2"/>
    <property type="match status" value="1"/>
</dbReference>
<evidence type="ECO:0000259" key="4">
    <source>
        <dbReference type="Pfam" id="PF00155"/>
    </source>
</evidence>
<evidence type="ECO:0000313" key="6">
    <source>
        <dbReference type="Proteomes" id="UP000297031"/>
    </source>
</evidence>
<dbReference type="OrthoDB" id="9807157at2"/>
<dbReference type="InterPro" id="IPR015424">
    <property type="entry name" value="PyrdxlP-dep_Trfase"/>
</dbReference>
<dbReference type="AlphaFoldDB" id="A0A4P7VKI8"/>
<evidence type="ECO:0000256" key="1">
    <source>
        <dbReference type="ARBA" id="ARBA00001933"/>
    </source>
</evidence>
<dbReference type="InterPro" id="IPR015422">
    <property type="entry name" value="PyrdxlP-dep_Trfase_small"/>
</dbReference>
<organism evidence="5 6">
    <name type="scientific">Muribaculum gordoncarteri</name>
    <dbReference type="NCBI Taxonomy" id="2530390"/>
    <lineage>
        <taxon>Bacteria</taxon>
        <taxon>Pseudomonadati</taxon>
        <taxon>Bacteroidota</taxon>
        <taxon>Bacteroidia</taxon>
        <taxon>Bacteroidales</taxon>
        <taxon>Muribaculaceae</taxon>
        <taxon>Muribaculum</taxon>
    </lineage>
</organism>
<name>A0A4P7VKI8_9BACT</name>
<evidence type="ECO:0000256" key="2">
    <source>
        <dbReference type="ARBA" id="ARBA00022679"/>
    </source>
</evidence>
<dbReference type="PANTHER" id="PTHR13693">
    <property type="entry name" value="CLASS II AMINOTRANSFERASE/8-AMINO-7-OXONONANOATE SYNTHASE"/>
    <property type="match status" value="1"/>
</dbReference>
<dbReference type="Gene3D" id="3.90.1150.10">
    <property type="entry name" value="Aspartate Aminotransferase, domain 1"/>
    <property type="match status" value="1"/>
</dbReference>
<dbReference type="SUPFAM" id="SSF53383">
    <property type="entry name" value="PLP-dependent transferases"/>
    <property type="match status" value="1"/>
</dbReference>
<feature type="domain" description="Aminotransferase class I/classII large" evidence="4">
    <location>
        <begin position="29"/>
        <end position="370"/>
    </location>
</feature>
<evidence type="ECO:0000313" key="5">
    <source>
        <dbReference type="EMBL" id="QCD36183.1"/>
    </source>
</evidence>
<dbReference type="Gene3D" id="3.40.640.10">
    <property type="entry name" value="Type I PLP-dependent aspartate aminotransferase-like (Major domain)"/>
    <property type="match status" value="1"/>
</dbReference>
<keyword evidence="6" id="KW-1185">Reference proteome</keyword>
<dbReference type="Proteomes" id="UP000297031">
    <property type="component" value="Chromosome"/>
</dbReference>
<dbReference type="GO" id="GO:0008710">
    <property type="term" value="F:8-amino-7-oxononanoate synthase activity"/>
    <property type="evidence" value="ECO:0007669"/>
    <property type="project" value="TreeGrafter"/>
</dbReference>
<dbReference type="GO" id="GO:0030170">
    <property type="term" value="F:pyridoxal phosphate binding"/>
    <property type="evidence" value="ECO:0007669"/>
    <property type="project" value="InterPro"/>
</dbReference>
<proteinExistence type="predicted"/>
<protein>
    <submittedName>
        <fullName evidence="5">8-amino-7-oxononanoate synthase</fullName>
    </submittedName>
</protein>
<dbReference type="KEGG" id="mgod:E7746_09985"/>
<gene>
    <name evidence="5" type="ORF">E7746_09985</name>
</gene>
<dbReference type="PANTHER" id="PTHR13693:SF100">
    <property type="entry name" value="8-AMINO-7-OXONONANOATE SYNTHASE"/>
    <property type="match status" value="1"/>
</dbReference>
<dbReference type="EMBL" id="CP039393">
    <property type="protein sequence ID" value="QCD36183.1"/>
    <property type="molecule type" value="Genomic_DNA"/>
</dbReference>
<evidence type="ECO:0000256" key="3">
    <source>
        <dbReference type="ARBA" id="ARBA00022898"/>
    </source>
</evidence>
<reference evidence="5 6" key="1">
    <citation type="submission" date="2019-02" db="EMBL/GenBank/DDBJ databases">
        <title>Isolation and identification of novel species under the genus Muribaculum.</title>
        <authorList>
            <person name="Miyake S."/>
            <person name="Ding Y."/>
            <person name="Low A."/>
            <person name="Soh M."/>
            <person name="Seedorf H."/>
        </authorList>
    </citation>
    <scope>NUCLEOTIDE SEQUENCE [LARGE SCALE GENOMIC DNA]</scope>
    <source>
        <strain evidence="5 6">TLL-A4</strain>
    </source>
</reference>
<sequence length="375" mass="41609">MTHYSDILNQLQSTGNYREIPADGDFRGIDFSTNDYMGLGNDRELQRQFFDNVDNRAIPMTSSASRLLASRQHEHEALERLLSDLYGRSTLLFNSGYHANTGIISALADSGTYIVADKLVHASIIDGIVLSRAPFTRFRHNDYDHLERILQRIADSHERILVITESIFSMDGDAADIDRLTDIKRRFNNVILYIDEAHAFGAAGHRGLGLSRDNANYNDVDIIVGTFGKAAASSGAFAVVDSTIKNFLINRSRSFIFSTALSPMTCAWTSFVIERLVTMDAERDRLAMLGKHFAEKLSAISAKPVVESHIIPFIVGDASLTVDMSLQLRALGYKVLPIRTPTVPAGTERLRFSLSASMDVSDIDRVVNAIKSIMK</sequence>
<dbReference type="InterPro" id="IPR015421">
    <property type="entry name" value="PyrdxlP-dep_Trfase_major"/>
</dbReference>
<dbReference type="InterPro" id="IPR004839">
    <property type="entry name" value="Aminotransferase_I/II_large"/>
</dbReference>
<accession>A0A4P7VKI8</accession>
<dbReference type="InterPro" id="IPR050087">
    <property type="entry name" value="AON_synthase_class-II"/>
</dbReference>
<dbReference type="RefSeq" id="WP_123396205.1">
    <property type="nucleotide sequence ID" value="NZ_CANQMU010000028.1"/>
</dbReference>
<dbReference type="GO" id="GO:0009102">
    <property type="term" value="P:biotin biosynthetic process"/>
    <property type="evidence" value="ECO:0007669"/>
    <property type="project" value="TreeGrafter"/>
</dbReference>
<keyword evidence="2" id="KW-0808">Transferase</keyword>
<comment type="cofactor">
    <cofactor evidence="1">
        <name>pyridoxal 5'-phosphate</name>
        <dbReference type="ChEBI" id="CHEBI:597326"/>
    </cofactor>
</comment>
<keyword evidence="3" id="KW-0663">Pyridoxal phosphate</keyword>